<comment type="cofactor">
    <cofactor evidence="2">
        <name>a divalent metal cation</name>
        <dbReference type="ChEBI" id="CHEBI:60240"/>
    </cofactor>
</comment>
<dbReference type="AlphaFoldDB" id="Q8EWS4"/>
<accession>Q8EWS4</accession>
<dbReference type="FunCoup" id="Q8EWS4">
    <property type="interactions" value="2"/>
</dbReference>
<dbReference type="InterPro" id="IPR000979">
    <property type="entry name" value="Phosphodiesterase_MJ0936/Vps29"/>
</dbReference>
<dbReference type="EMBL" id="BA000026">
    <property type="protein sequence ID" value="BAC43920.1"/>
    <property type="molecule type" value="Genomic_DNA"/>
</dbReference>
<gene>
    <name evidence="4" type="ordered locus">MYPE1280</name>
</gene>
<evidence type="ECO:0000313" key="4">
    <source>
        <dbReference type="EMBL" id="BAC43920.1"/>
    </source>
</evidence>
<dbReference type="PANTHER" id="PTHR11124">
    <property type="entry name" value="VACUOLAR SORTING PROTEIN VPS29"/>
    <property type="match status" value="1"/>
</dbReference>
<keyword evidence="2" id="KW-0479">Metal-binding</keyword>
<dbReference type="eggNOG" id="COG0622">
    <property type="taxonomic scope" value="Bacteria"/>
</dbReference>
<dbReference type="InterPro" id="IPR029052">
    <property type="entry name" value="Metallo-depent_PP-like"/>
</dbReference>
<dbReference type="STRING" id="272633.gene:10731222"/>
<dbReference type="InParanoid" id="Q8EWS4"/>
<dbReference type="Pfam" id="PF12850">
    <property type="entry name" value="Metallophos_2"/>
    <property type="match status" value="1"/>
</dbReference>
<name>Q8EWS4_MALP2</name>
<evidence type="ECO:0000259" key="3">
    <source>
        <dbReference type="Pfam" id="PF12850"/>
    </source>
</evidence>
<feature type="domain" description="Calcineurin-like phosphoesterase" evidence="3">
    <location>
        <begin position="9"/>
        <end position="154"/>
    </location>
</feature>
<dbReference type="Proteomes" id="UP000002522">
    <property type="component" value="Chromosome"/>
</dbReference>
<dbReference type="InterPro" id="IPR024654">
    <property type="entry name" value="Calcineurin-like_PHP_lpxH"/>
</dbReference>
<dbReference type="NCBIfam" id="TIGR00040">
    <property type="entry name" value="yfcE"/>
    <property type="match status" value="1"/>
</dbReference>
<dbReference type="GO" id="GO:0046872">
    <property type="term" value="F:metal ion binding"/>
    <property type="evidence" value="ECO:0007669"/>
    <property type="project" value="UniProtKB-KW"/>
</dbReference>
<organism evidence="4 5">
    <name type="scientific">Malacoplasma penetrans (strain HF-2)</name>
    <name type="common">Mycoplasma penetrans</name>
    <dbReference type="NCBI Taxonomy" id="272633"/>
    <lineage>
        <taxon>Bacteria</taxon>
        <taxon>Bacillati</taxon>
        <taxon>Mycoplasmatota</taxon>
        <taxon>Mycoplasmoidales</taxon>
        <taxon>Mycoplasmoidaceae</taxon>
        <taxon>Malacoplasma</taxon>
    </lineage>
</organism>
<protein>
    <recommendedName>
        <fullName evidence="2">Phosphoesterase</fullName>
        <ecNumber evidence="2">3.1.4.-</ecNumber>
    </recommendedName>
</protein>
<evidence type="ECO:0000313" key="5">
    <source>
        <dbReference type="Proteomes" id="UP000002522"/>
    </source>
</evidence>
<dbReference type="Gene3D" id="3.60.21.10">
    <property type="match status" value="1"/>
</dbReference>
<proteinExistence type="inferred from homology"/>
<dbReference type="GO" id="GO:0016787">
    <property type="term" value="F:hydrolase activity"/>
    <property type="evidence" value="ECO:0007669"/>
    <property type="project" value="UniProtKB-UniRule"/>
</dbReference>
<evidence type="ECO:0000256" key="1">
    <source>
        <dbReference type="ARBA" id="ARBA00008950"/>
    </source>
</evidence>
<keyword evidence="5" id="KW-1185">Reference proteome</keyword>
<dbReference type="KEGG" id="mpe:MYPE1280"/>
<comment type="similarity">
    <text evidence="1 2">Belongs to the metallophosphoesterase superfamily. YfcE family.</text>
</comment>
<sequence length="170" mass="19956">MKWVVDMKKILIISDTHGDRSFFRKIINEEQPDIKIHCGDFCTDIDLISENFDYFVAGNNDYEGERIVDFKIEDLNCRLMHGDQFGYSVPGYERRELKLYEYAKENNIDILFSGHTHIEQVFYKDNILIINPGSLMYPRNANQMKSYAVLHIEGNKIKSVEFEDVVKYPA</sequence>
<reference evidence="4 5" key="1">
    <citation type="journal article" date="2002" name="Nucleic Acids Res.">
        <title>The complete genomic sequence of Mycoplasma penetrans, an intracellular bacterial pathogen in humans.</title>
        <authorList>
            <person name="Sasaki Y."/>
            <person name="Ishikawa J."/>
            <person name="Yamashita A."/>
            <person name="Oshima K."/>
            <person name="Kenri T."/>
            <person name="Furuya K."/>
            <person name="Yoshino C."/>
            <person name="Horino A."/>
            <person name="Shiba T."/>
            <person name="Sasaki T."/>
            <person name="Hattori M."/>
        </authorList>
    </citation>
    <scope>NUCLEOTIDE SEQUENCE [LARGE SCALE GENOMIC DNA]</scope>
    <source>
        <strain evidence="4 5">HF-2</strain>
    </source>
</reference>
<dbReference type="SUPFAM" id="SSF56300">
    <property type="entry name" value="Metallo-dependent phosphatases"/>
    <property type="match status" value="1"/>
</dbReference>
<dbReference type="HOGENOM" id="CLU_063749_2_0_14"/>
<dbReference type="EC" id="3.1.4.-" evidence="2"/>
<evidence type="ECO:0000256" key="2">
    <source>
        <dbReference type="RuleBase" id="RU362039"/>
    </source>
</evidence>